<evidence type="ECO:0000313" key="2">
    <source>
        <dbReference type="EMBL" id="GBF32333.1"/>
    </source>
</evidence>
<comment type="caution">
    <text evidence="2">The sequence shown here is derived from an EMBL/GenBank/DDBJ whole genome shotgun (WGS) entry which is preliminary data.</text>
</comment>
<accession>A0A2L2X9Q5</accession>
<evidence type="ECO:0000256" key="1">
    <source>
        <dbReference type="SAM" id="Phobius"/>
    </source>
</evidence>
<evidence type="ECO:0000313" key="3">
    <source>
        <dbReference type="Proteomes" id="UP000239549"/>
    </source>
</evidence>
<protein>
    <submittedName>
        <fullName evidence="2">Uncharacterized protein</fullName>
    </submittedName>
</protein>
<proteinExistence type="predicted"/>
<dbReference type="Proteomes" id="UP000239549">
    <property type="component" value="Unassembled WGS sequence"/>
</dbReference>
<name>A0A2L2X9Q5_9FIRM</name>
<keyword evidence="1" id="KW-0472">Membrane</keyword>
<dbReference type="AlphaFoldDB" id="A0A2L2X9Q5"/>
<reference evidence="3" key="1">
    <citation type="submission" date="2018-02" db="EMBL/GenBank/DDBJ databases">
        <title>Genome sequence of Desulfocucumis palustris strain NAW-5.</title>
        <authorList>
            <person name="Watanabe M."/>
            <person name="Kojima H."/>
            <person name="Fukui M."/>
        </authorList>
    </citation>
    <scope>NUCLEOTIDE SEQUENCE [LARGE SCALE GENOMIC DNA]</scope>
    <source>
        <strain evidence="3">NAW-5</strain>
    </source>
</reference>
<organism evidence="2 3">
    <name type="scientific">Desulfocucumis palustris</name>
    <dbReference type="NCBI Taxonomy" id="1898651"/>
    <lineage>
        <taxon>Bacteria</taxon>
        <taxon>Bacillati</taxon>
        <taxon>Bacillota</taxon>
        <taxon>Clostridia</taxon>
        <taxon>Eubacteriales</taxon>
        <taxon>Desulfocucumaceae</taxon>
        <taxon>Desulfocucumis</taxon>
    </lineage>
</organism>
<feature type="transmembrane region" description="Helical" evidence="1">
    <location>
        <begin position="21"/>
        <end position="40"/>
    </location>
</feature>
<gene>
    <name evidence="2" type="ORF">DCCM_0527</name>
</gene>
<keyword evidence="3" id="KW-1185">Reference proteome</keyword>
<keyword evidence="1" id="KW-1133">Transmembrane helix</keyword>
<dbReference type="EMBL" id="BFAV01000025">
    <property type="protein sequence ID" value="GBF32333.1"/>
    <property type="molecule type" value="Genomic_DNA"/>
</dbReference>
<sequence>MAVPGRRFKTTSVLLPFIYRIYINICATILKIDFIAPALVSAEFLQSLRAFDKHQPCIILAQPGWYRL</sequence>
<keyword evidence="1" id="KW-0812">Transmembrane</keyword>